<dbReference type="InterPro" id="IPR004089">
    <property type="entry name" value="MCPsignal_dom"/>
</dbReference>
<dbReference type="STRING" id="1108595.BKX93_15255"/>
<dbReference type="RefSeq" id="WP_070980473.1">
    <property type="nucleotide sequence ID" value="NZ_CP017707.1"/>
</dbReference>
<dbReference type="Pfam" id="PF22673">
    <property type="entry name" value="MCP-like_PDC_1"/>
    <property type="match status" value="1"/>
</dbReference>
<keyword evidence="5" id="KW-1133">Transmembrane helix</keyword>
<dbReference type="GO" id="GO:0007165">
    <property type="term" value="P:signal transduction"/>
    <property type="evidence" value="ECO:0007669"/>
    <property type="project" value="UniProtKB-KW"/>
</dbReference>
<name>A0A1D9LIW4_9NEIS</name>
<dbReference type="AlphaFoldDB" id="A0A1D9LIW4"/>
<dbReference type="CDD" id="cd18774">
    <property type="entry name" value="PDC2_HK_sensor"/>
    <property type="match status" value="1"/>
</dbReference>
<comment type="subcellular location">
    <subcellularLocation>
        <location evidence="1">Membrane</location>
    </subcellularLocation>
</comment>
<reference evidence="8 9" key="1">
    <citation type="submission" date="2016-10" db="EMBL/GenBank/DDBJ databases">
        <title>Chromobacterium muskegensis sp. nov., an insecticidal bacterium isolated from Sphagnum bogs.</title>
        <authorList>
            <person name="Sparks M.E."/>
            <person name="Blackburn M.B."/>
            <person name="Gundersen-Rindal D.E."/>
            <person name="Mitchell A."/>
            <person name="Farrar R."/>
            <person name="Kuhar D."/>
        </authorList>
    </citation>
    <scope>NUCLEOTIDE SEQUENCE [LARGE SCALE GENOMIC DNA]</scope>
    <source>
        <strain evidence="8 9">21-1</strain>
    </source>
</reference>
<dbReference type="InterPro" id="IPR003660">
    <property type="entry name" value="HAMP_dom"/>
</dbReference>
<evidence type="ECO:0008006" key="10">
    <source>
        <dbReference type="Google" id="ProtNLM"/>
    </source>
</evidence>
<evidence type="ECO:0000259" key="7">
    <source>
        <dbReference type="PROSITE" id="PS50885"/>
    </source>
</evidence>
<organism evidence="8 9">
    <name type="scientific">Chromobacterium vaccinii</name>
    <dbReference type="NCBI Taxonomy" id="1108595"/>
    <lineage>
        <taxon>Bacteria</taxon>
        <taxon>Pseudomonadati</taxon>
        <taxon>Pseudomonadota</taxon>
        <taxon>Betaproteobacteria</taxon>
        <taxon>Neisseriales</taxon>
        <taxon>Chromobacteriaceae</taxon>
        <taxon>Chromobacterium</taxon>
    </lineage>
</organism>
<dbReference type="PROSITE" id="PS50885">
    <property type="entry name" value="HAMP"/>
    <property type="match status" value="1"/>
</dbReference>
<proteinExistence type="inferred from homology"/>
<dbReference type="PANTHER" id="PTHR32089:SF112">
    <property type="entry name" value="LYSOZYME-LIKE PROTEIN-RELATED"/>
    <property type="match status" value="1"/>
</dbReference>
<keyword evidence="5" id="KW-0472">Membrane</keyword>
<dbReference type="CDD" id="cd11386">
    <property type="entry name" value="MCP_signal"/>
    <property type="match status" value="1"/>
</dbReference>
<evidence type="ECO:0000313" key="8">
    <source>
        <dbReference type="EMBL" id="AOZ51225.1"/>
    </source>
</evidence>
<dbReference type="PANTHER" id="PTHR32089">
    <property type="entry name" value="METHYL-ACCEPTING CHEMOTAXIS PROTEIN MCPB"/>
    <property type="match status" value="1"/>
</dbReference>
<dbReference type="Pfam" id="PF00672">
    <property type="entry name" value="HAMP"/>
    <property type="match status" value="1"/>
</dbReference>
<comment type="similarity">
    <text evidence="3">Belongs to the methyl-accepting chemotaxis (MCP) protein family.</text>
</comment>
<keyword evidence="2 4" id="KW-0807">Transducer</keyword>
<dbReference type="CDD" id="cd06225">
    <property type="entry name" value="HAMP"/>
    <property type="match status" value="1"/>
</dbReference>
<dbReference type="GO" id="GO:0006935">
    <property type="term" value="P:chemotaxis"/>
    <property type="evidence" value="ECO:0007669"/>
    <property type="project" value="UniProtKB-ARBA"/>
</dbReference>
<keyword evidence="5" id="KW-0812">Transmembrane</keyword>
<evidence type="ECO:0000256" key="2">
    <source>
        <dbReference type="ARBA" id="ARBA00023224"/>
    </source>
</evidence>
<evidence type="ECO:0000256" key="1">
    <source>
        <dbReference type="ARBA" id="ARBA00004370"/>
    </source>
</evidence>
<sequence length="660" mass="70123">MIATIKGKILAGSGLLILIGFTVLAGANIYNSYRNAESAVLEHARLLADSEAGRVQRMLGKTYDSAQAMAEAAAGVKAALPSNGRSLLSEVVKRQLPNNPDAVGYWVDWEPNAFDGRDAELAGKPENDHTGRYGVYWFRKAGKVDVVWGSDGVDESAYYTEPRKTGKPMLTEPYVDPDVKILMGTISFPLNIGGKVLGVAGCDIALGHLQEMAAKVRPYDAGFMSLYSNGGVQLAGRQPALNGKAAPDLPAEAKAAIKDGRPAEYRSDDGFRHFIMPIVVGEAGTPWAVRISIPEDEAFAPVRAASWQSAFISLGILALILLLLGATLNQLLRPLGRLQGAMTELASGSGDLTRELSIASRDEIGQAAGAFNTFTGSLRRMMLDVRRHAGDMLGSVRQLSGDVNQIRDSSARQSQAANATAASVEQLSVSVTHIAESARVAEQRAREADTLSNQAAANVDATAAEIGRIAGTVRQLAEVLGGMQQRSDRISGIVSVIRDIADQTNLLALNAAIEAARAGEQGRGFAVVADEVRKLAERTAKATLEISDVIQTMQKDTTHASDSMNGALEQVEQGVRLAGESSQSIQQISGQAQQVVRAVGDIAVSTAEQSSASQEIARHIENIHGMLLQTDDSIHQAQQATVALARLGEELESLIGQFKL</sequence>
<dbReference type="Proteomes" id="UP000178776">
    <property type="component" value="Chromosome"/>
</dbReference>
<evidence type="ECO:0000313" key="9">
    <source>
        <dbReference type="Proteomes" id="UP000178776"/>
    </source>
</evidence>
<gene>
    <name evidence="8" type="ORF">BKX93_15255</name>
</gene>
<dbReference type="KEGG" id="cvc:BKX93_15255"/>
<dbReference type="SUPFAM" id="SSF58104">
    <property type="entry name" value="Methyl-accepting chemotaxis protein (MCP) signaling domain"/>
    <property type="match status" value="1"/>
</dbReference>
<dbReference type="EMBL" id="CP017707">
    <property type="protein sequence ID" value="AOZ51225.1"/>
    <property type="molecule type" value="Genomic_DNA"/>
</dbReference>
<dbReference type="GO" id="GO:0016020">
    <property type="term" value="C:membrane"/>
    <property type="evidence" value="ECO:0007669"/>
    <property type="project" value="UniProtKB-SubCell"/>
</dbReference>
<dbReference type="Gene3D" id="1.10.287.950">
    <property type="entry name" value="Methyl-accepting chemotaxis protein"/>
    <property type="match status" value="1"/>
</dbReference>
<accession>A0A1D9LIW4</accession>
<dbReference type="SMART" id="SM00304">
    <property type="entry name" value="HAMP"/>
    <property type="match status" value="2"/>
</dbReference>
<dbReference type="Pfam" id="PF00015">
    <property type="entry name" value="MCPsignal"/>
    <property type="match status" value="1"/>
</dbReference>
<evidence type="ECO:0000259" key="6">
    <source>
        <dbReference type="PROSITE" id="PS50111"/>
    </source>
</evidence>
<evidence type="ECO:0000256" key="5">
    <source>
        <dbReference type="SAM" id="Phobius"/>
    </source>
</evidence>
<dbReference type="CDD" id="cd12913">
    <property type="entry name" value="PDC1_MCP_like"/>
    <property type="match status" value="1"/>
</dbReference>
<feature type="transmembrane region" description="Helical" evidence="5">
    <location>
        <begin position="310"/>
        <end position="332"/>
    </location>
</feature>
<dbReference type="PROSITE" id="PS50111">
    <property type="entry name" value="CHEMOTAXIS_TRANSDUC_2"/>
    <property type="match status" value="1"/>
</dbReference>
<dbReference type="SMART" id="SM00283">
    <property type="entry name" value="MA"/>
    <property type="match status" value="1"/>
</dbReference>
<evidence type="ECO:0000256" key="4">
    <source>
        <dbReference type="PROSITE-ProRule" id="PRU00284"/>
    </source>
</evidence>
<feature type="domain" description="HAMP" evidence="7">
    <location>
        <begin position="329"/>
        <end position="383"/>
    </location>
</feature>
<dbReference type="GeneID" id="68842566"/>
<evidence type="ECO:0000256" key="3">
    <source>
        <dbReference type="ARBA" id="ARBA00029447"/>
    </source>
</evidence>
<dbReference type="FunFam" id="1.10.287.950:FF:000001">
    <property type="entry name" value="Methyl-accepting chemotaxis sensory transducer"/>
    <property type="match status" value="1"/>
</dbReference>
<protein>
    <recommendedName>
        <fullName evidence="10">Chemotaxis protein</fullName>
    </recommendedName>
</protein>
<feature type="domain" description="Methyl-accepting transducer" evidence="6">
    <location>
        <begin position="388"/>
        <end position="624"/>
    </location>
</feature>
<dbReference type="Gene3D" id="3.30.450.20">
    <property type="entry name" value="PAS domain"/>
    <property type="match status" value="2"/>
</dbReference>